<comment type="catalytic activity">
    <reaction evidence="7">
        <text>L-threonyl-[protein] + ATP = O-phospho-L-threonyl-[protein] + ADP + H(+)</text>
        <dbReference type="Rhea" id="RHEA:46608"/>
        <dbReference type="Rhea" id="RHEA-COMP:11060"/>
        <dbReference type="Rhea" id="RHEA-COMP:11605"/>
        <dbReference type="ChEBI" id="CHEBI:15378"/>
        <dbReference type="ChEBI" id="CHEBI:30013"/>
        <dbReference type="ChEBI" id="CHEBI:30616"/>
        <dbReference type="ChEBI" id="CHEBI:61977"/>
        <dbReference type="ChEBI" id="CHEBI:456216"/>
        <dbReference type="EC" id="2.7.11.1"/>
    </reaction>
</comment>
<name>A0A0C9WPN0_9AGAR</name>
<evidence type="ECO:0000256" key="2">
    <source>
        <dbReference type="ARBA" id="ARBA00022527"/>
    </source>
</evidence>
<dbReference type="InterPro" id="IPR011009">
    <property type="entry name" value="Kinase-like_dom_sf"/>
</dbReference>
<keyword evidence="3" id="KW-0808">Transferase</keyword>
<dbReference type="GO" id="GO:0000245">
    <property type="term" value="P:spliceosomal complex assembly"/>
    <property type="evidence" value="ECO:0007669"/>
    <property type="project" value="TreeGrafter"/>
</dbReference>
<proteinExistence type="predicted"/>
<dbReference type="Gene3D" id="1.10.510.10">
    <property type="entry name" value="Transferase(Phosphotransferase) domain 1"/>
    <property type="match status" value="1"/>
</dbReference>
<gene>
    <name evidence="10" type="ORF">K443DRAFT_414822</name>
</gene>
<dbReference type="GO" id="GO:0005524">
    <property type="term" value="F:ATP binding"/>
    <property type="evidence" value="ECO:0007669"/>
    <property type="project" value="UniProtKB-KW"/>
</dbReference>
<dbReference type="SUPFAM" id="SSF56112">
    <property type="entry name" value="Protein kinase-like (PK-like)"/>
    <property type="match status" value="1"/>
</dbReference>
<evidence type="ECO:0000256" key="7">
    <source>
        <dbReference type="ARBA" id="ARBA00047899"/>
    </source>
</evidence>
<reference evidence="10 11" key="1">
    <citation type="submission" date="2014-04" db="EMBL/GenBank/DDBJ databases">
        <authorList>
            <consortium name="DOE Joint Genome Institute"/>
            <person name="Kuo A."/>
            <person name="Kohler A."/>
            <person name="Nagy L.G."/>
            <person name="Floudas D."/>
            <person name="Copeland A."/>
            <person name="Barry K.W."/>
            <person name="Cichocki N."/>
            <person name="Veneault-Fourrey C."/>
            <person name="LaButti K."/>
            <person name="Lindquist E.A."/>
            <person name="Lipzen A."/>
            <person name="Lundell T."/>
            <person name="Morin E."/>
            <person name="Murat C."/>
            <person name="Sun H."/>
            <person name="Tunlid A."/>
            <person name="Henrissat B."/>
            <person name="Grigoriev I.V."/>
            <person name="Hibbett D.S."/>
            <person name="Martin F."/>
            <person name="Nordberg H.P."/>
            <person name="Cantor M.N."/>
            <person name="Hua S.X."/>
        </authorList>
    </citation>
    <scope>NUCLEOTIDE SEQUENCE [LARGE SCALE GENOMIC DNA]</scope>
    <source>
        <strain evidence="10 11">LaAM-08-1</strain>
    </source>
</reference>
<dbReference type="EC" id="2.7.11.1" evidence="1"/>
<evidence type="ECO:0000256" key="4">
    <source>
        <dbReference type="ARBA" id="ARBA00022741"/>
    </source>
</evidence>
<dbReference type="EMBL" id="KN838874">
    <property type="protein sequence ID" value="KIJ92940.1"/>
    <property type="molecule type" value="Genomic_DNA"/>
</dbReference>
<feature type="domain" description="Protein kinase" evidence="9">
    <location>
        <begin position="1"/>
        <end position="323"/>
    </location>
</feature>
<dbReference type="HOGENOM" id="CLU_066262_0_0_1"/>
<protein>
    <recommendedName>
        <fullName evidence="1">non-specific serine/threonine protein kinase</fullName>
        <ecNumber evidence="1">2.7.11.1</ecNumber>
    </recommendedName>
</protein>
<keyword evidence="2" id="KW-0723">Serine/threonine-protein kinase</keyword>
<evidence type="ECO:0000256" key="5">
    <source>
        <dbReference type="ARBA" id="ARBA00022777"/>
    </source>
</evidence>
<accession>A0A0C9WPN0</accession>
<organism evidence="10 11">
    <name type="scientific">Laccaria amethystina LaAM-08-1</name>
    <dbReference type="NCBI Taxonomy" id="1095629"/>
    <lineage>
        <taxon>Eukaryota</taxon>
        <taxon>Fungi</taxon>
        <taxon>Dikarya</taxon>
        <taxon>Basidiomycota</taxon>
        <taxon>Agaricomycotina</taxon>
        <taxon>Agaricomycetes</taxon>
        <taxon>Agaricomycetidae</taxon>
        <taxon>Agaricales</taxon>
        <taxon>Agaricineae</taxon>
        <taxon>Hydnangiaceae</taxon>
        <taxon>Laccaria</taxon>
    </lineage>
</organism>
<dbReference type="PANTHER" id="PTHR47634">
    <property type="entry name" value="PROTEIN KINASE DOMAIN-CONTAINING PROTEIN-RELATED"/>
    <property type="match status" value="1"/>
</dbReference>
<sequence>MRPPSYTLLKNLKRIMRSIKFFAKRKRCLRTTAYDSTMYWDYEKHGEPSSREVYLPARVWDALNPSERYASVADLCAHAGEQLPIQIVKLIARDILRELEKIHALCGAHGDINPNTILLSPTDMKCLIFQLCNGSQTSLALSESSAGTLFDEFLASADSNPIFRLSAVPTVPENGYRLTYADSPALHAPEYILGGPCDSGTDIWTLGCVLFELLTGEALFDPDFQTVELGLSSDESHLIQMIELFGTFPLNMVLSGKYSQRWFTQEGNLKIDTTYYPISLATVLQRKIARRDVVGTAAFLDGLLQLQPEHREKPKDIVNHLWFVT</sequence>
<evidence type="ECO:0000313" key="10">
    <source>
        <dbReference type="EMBL" id="KIJ92940.1"/>
    </source>
</evidence>
<dbReference type="GO" id="GO:0005634">
    <property type="term" value="C:nucleus"/>
    <property type="evidence" value="ECO:0007669"/>
    <property type="project" value="TreeGrafter"/>
</dbReference>
<dbReference type="PANTHER" id="PTHR47634:SF9">
    <property type="entry name" value="PROTEIN KINASE DOMAIN-CONTAINING PROTEIN-RELATED"/>
    <property type="match status" value="1"/>
</dbReference>
<evidence type="ECO:0000256" key="8">
    <source>
        <dbReference type="ARBA" id="ARBA00048679"/>
    </source>
</evidence>
<dbReference type="Pfam" id="PF00069">
    <property type="entry name" value="Pkinase"/>
    <property type="match status" value="1"/>
</dbReference>
<dbReference type="GO" id="GO:0050684">
    <property type="term" value="P:regulation of mRNA processing"/>
    <property type="evidence" value="ECO:0007669"/>
    <property type="project" value="TreeGrafter"/>
</dbReference>
<keyword evidence="11" id="KW-1185">Reference proteome</keyword>
<dbReference type="InterPro" id="IPR000719">
    <property type="entry name" value="Prot_kinase_dom"/>
</dbReference>
<dbReference type="Proteomes" id="UP000054477">
    <property type="component" value="Unassembled WGS sequence"/>
</dbReference>
<dbReference type="OrthoDB" id="5979581at2759"/>
<dbReference type="PROSITE" id="PS50011">
    <property type="entry name" value="PROTEIN_KINASE_DOM"/>
    <property type="match status" value="1"/>
</dbReference>
<evidence type="ECO:0000313" key="11">
    <source>
        <dbReference type="Proteomes" id="UP000054477"/>
    </source>
</evidence>
<comment type="catalytic activity">
    <reaction evidence="8">
        <text>L-seryl-[protein] + ATP = O-phospho-L-seryl-[protein] + ADP + H(+)</text>
        <dbReference type="Rhea" id="RHEA:17989"/>
        <dbReference type="Rhea" id="RHEA-COMP:9863"/>
        <dbReference type="Rhea" id="RHEA-COMP:11604"/>
        <dbReference type="ChEBI" id="CHEBI:15378"/>
        <dbReference type="ChEBI" id="CHEBI:29999"/>
        <dbReference type="ChEBI" id="CHEBI:30616"/>
        <dbReference type="ChEBI" id="CHEBI:83421"/>
        <dbReference type="ChEBI" id="CHEBI:456216"/>
        <dbReference type="EC" id="2.7.11.1"/>
    </reaction>
</comment>
<dbReference type="SMART" id="SM00220">
    <property type="entry name" value="S_TKc"/>
    <property type="match status" value="1"/>
</dbReference>
<dbReference type="GO" id="GO:0004674">
    <property type="term" value="F:protein serine/threonine kinase activity"/>
    <property type="evidence" value="ECO:0007669"/>
    <property type="project" value="UniProtKB-KW"/>
</dbReference>
<evidence type="ECO:0000259" key="9">
    <source>
        <dbReference type="PROSITE" id="PS50011"/>
    </source>
</evidence>
<dbReference type="STRING" id="1095629.A0A0C9WPN0"/>
<keyword evidence="4" id="KW-0547">Nucleotide-binding</keyword>
<reference evidence="11" key="2">
    <citation type="submission" date="2015-01" db="EMBL/GenBank/DDBJ databases">
        <title>Evolutionary Origins and Diversification of the Mycorrhizal Mutualists.</title>
        <authorList>
            <consortium name="DOE Joint Genome Institute"/>
            <consortium name="Mycorrhizal Genomics Consortium"/>
            <person name="Kohler A."/>
            <person name="Kuo A."/>
            <person name="Nagy L.G."/>
            <person name="Floudas D."/>
            <person name="Copeland A."/>
            <person name="Barry K.W."/>
            <person name="Cichocki N."/>
            <person name="Veneault-Fourrey C."/>
            <person name="LaButti K."/>
            <person name="Lindquist E.A."/>
            <person name="Lipzen A."/>
            <person name="Lundell T."/>
            <person name="Morin E."/>
            <person name="Murat C."/>
            <person name="Riley R."/>
            <person name="Ohm R."/>
            <person name="Sun H."/>
            <person name="Tunlid A."/>
            <person name="Henrissat B."/>
            <person name="Grigoriev I.V."/>
            <person name="Hibbett D.S."/>
            <person name="Martin F."/>
        </authorList>
    </citation>
    <scope>NUCLEOTIDE SEQUENCE [LARGE SCALE GENOMIC DNA]</scope>
    <source>
        <strain evidence="11">LaAM-08-1</strain>
    </source>
</reference>
<dbReference type="InterPro" id="IPR051334">
    <property type="entry name" value="SRPK"/>
</dbReference>
<evidence type="ECO:0000256" key="1">
    <source>
        <dbReference type="ARBA" id="ARBA00012513"/>
    </source>
</evidence>
<keyword evidence="5" id="KW-0418">Kinase</keyword>
<keyword evidence="6" id="KW-0067">ATP-binding</keyword>
<dbReference type="AlphaFoldDB" id="A0A0C9WPN0"/>
<evidence type="ECO:0000256" key="6">
    <source>
        <dbReference type="ARBA" id="ARBA00022840"/>
    </source>
</evidence>
<dbReference type="GO" id="GO:0005737">
    <property type="term" value="C:cytoplasm"/>
    <property type="evidence" value="ECO:0007669"/>
    <property type="project" value="TreeGrafter"/>
</dbReference>
<evidence type="ECO:0000256" key="3">
    <source>
        <dbReference type="ARBA" id="ARBA00022679"/>
    </source>
</evidence>